<evidence type="ECO:0000256" key="2">
    <source>
        <dbReference type="ARBA" id="ARBA00022475"/>
    </source>
</evidence>
<dbReference type="EMBL" id="JADGII010000007">
    <property type="protein sequence ID" value="MBF0636697.1"/>
    <property type="molecule type" value="Genomic_DNA"/>
</dbReference>
<feature type="transmembrane region" description="Helical" evidence="10">
    <location>
        <begin position="18"/>
        <end position="39"/>
    </location>
</feature>
<feature type="transmembrane region" description="Helical" evidence="10">
    <location>
        <begin position="168"/>
        <end position="193"/>
    </location>
</feature>
<keyword evidence="9" id="KW-0813">Transport</keyword>
<evidence type="ECO:0000256" key="4">
    <source>
        <dbReference type="ARBA" id="ARBA00022618"/>
    </source>
</evidence>
<dbReference type="InterPro" id="IPR002898">
    <property type="entry name" value="MotA_ExbB_proton_chnl"/>
</dbReference>
<keyword evidence="7 10" id="KW-0472">Membrane</keyword>
<dbReference type="InterPro" id="IPR050790">
    <property type="entry name" value="ExbB/TolQ_transport"/>
</dbReference>
<evidence type="ECO:0000256" key="7">
    <source>
        <dbReference type="ARBA" id="ARBA00023136"/>
    </source>
</evidence>
<feature type="transmembrane region" description="Helical" evidence="10">
    <location>
        <begin position="124"/>
        <end position="148"/>
    </location>
</feature>
<feature type="domain" description="MotA/TolQ/ExbB proton channel" evidence="11">
    <location>
        <begin position="81"/>
        <end position="204"/>
    </location>
</feature>
<keyword evidence="8" id="KW-0131">Cell cycle</keyword>
<protein>
    <submittedName>
        <fullName evidence="12">Protein TolQ</fullName>
    </submittedName>
</protein>
<keyword evidence="3" id="KW-0997">Cell inner membrane</keyword>
<dbReference type="RefSeq" id="WP_114608650.1">
    <property type="nucleotide sequence ID" value="NZ_JABVZQ010000008.1"/>
</dbReference>
<keyword evidence="13" id="KW-1185">Reference proteome</keyword>
<comment type="similarity">
    <text evidence="9">Belongs to the exbB/tolQ family.</text>
</comment>
<comment type="subcellular location">
    <subcellularLocation>
        <location evidence="1">Cell membrane</location>
        <topology evidence="1">Multi-pass membrane protein</topology>
    </subcellularLocation>
    <subcellularLocation>
        <location evidence="9">Membrane</location>
        <topology evidence="9">Multi-pass membrane protein</topology>
    </subcellularLocation>
</comment>
<evidence type="ECO:0000313" key="13">
    <source>
        <dbReference type="Proteomes" id="UP000619838"/>
    </source>
</evidence>
<evidence type="ECO:0000256" key="3">
    <source>
        <dbReference type="ARBA" id="ARBA00022519"/>
    </source>
</evidence>
<dbReference type="Proteomes" id="UP000619838">
    <property type="component" value="Unassembled WGS sequence"/>
</dbReference>
<keyword evidence="4" id="KW-0132">Cell division</keyword>
<evidence type="ECO:0000256" key="5">
    <source>
        <dbReference type="ARBA" id="ARBA00022692"/>
    </source>
</evidence>
<proteinExistence type="inferred from homology"/>
<evidence type="ECO:0000256" key="9">
    <source>
        <dbReference type="RuleBase" id="RU004057"/>
    </source>
</evidence>
<evidence type="ECO:0000256" key="8">
    <source>
        <dbReference type="ARBA" id="ARBA00023306"/>
    </source>
</evidence>
<evidence type="ECO:0000256" key="1">
    <source>
        <dbReference type="ARBA" id="ARBA00004651"/>
    </source>
</evidence>
<dbReference type="PANTHER" id="PTHR30625:SF3">
    <property type="entry name" value="TOL-PAL SYSTEM PROTEIN TOLQ"/>
    <property type="match status" value="1"/>
</dbReference>
<evidence type="ECO:0000256" key="6">
    <source>
        <dbReference type="ARBA" id="ARBA00022989"/>
    </source>
</evidence>
<name>A0ABR9XS44_9CHLB</name>
<keyword evidence="6 10" id="KW-1133">Transmembrane helix</keyword>
<keyword evidence="9" id="KW-0653">Protein transport</keyword>
<gene>
    <name evidence="12" type="primary">tolQ</name>
    <name evidence="12" type="ORF">INT08_05835</name>
</gene>
<dbReference type="NCBIfam" id="TIGR02796">
    <property type="entry name" value="tolQ"/>
    <property type="match status" value="1"/>
</dbReference>
<evidence type="ECO:0000313" key="12">
    <source>
        <dbReference type="EMBL" id="MBF0636697.1"/>
    </source>
</evidence>
<keyword evidence="2" id="KW-1003">Cell membrane</keyword>
<sequence>MFESTGGVFSLISDSGPVVLFVLLVLLLFSVVSWTIILFKAGMIRKAMKQSADFLDYFFEVSSIDKVFAESERYRSASLARVFRAGYIEYRALSEKKDARLSTERISRAIKRESNAESRRLGRYVAFLATVGNTAPFIGLFGTVWGIMNSFQSIGQAQSASLATVAPGIAEALIATAAGLAAAIPAVIGFNYFSQQIALVERDLEDFSTEYVKSFVHELD</sequence>
<dbReference type="InterPro" id="IPR014163">
    <property type="entry name" value="Tol-Pal_TolQ"/>
</dbReference>
<reference evidence="12 13" key="1">
    <citation type="journal article" date="2020" name="Microorganisms">
        <title>Simultaneous Genome Sequencing of Prosthecochloris ethylica and Desulfuromonas acetoxidans within a Syntrophic Mixture Reveals Unique Pili and Protein Interactions.</title>
        <authorList>
            <person name="Kyndt J.A."/>
            <person name="Van Beeumen J.J."/>
            <person name="Meyer T.E."/>
        </authorList>
    </citation>
    <scope>NUCLEOTIDE SEQUENCE [LARGE SCALE GENOMIC DNA]</scope>
    <source>
        <strain evidence="12 13">N3</strain>
    </source>
</reference>
<organism evidence="12 13">
    <name type="scientific">Prosthecochloris ethylica</name>
    <dbReference type="NCBI Taxonomy" id="2743976"/>
    <lineage>
        <taxon>Bacteria</taxon>
        <taxon>Pseudomonadati</taxon>
        <taxon>Chlorobiota</taxon>
        <taxon>Chlorobiia</taxon>
        <taxon>Chlorobiales</taxon>
        <taxon>Chlorobiaceae</taxon>
        <taxon>Prosthecochloris</taxon>
    </lineage>
</organism>
<keyword evidence="5 10" id="KW-0812">Transmembrane</keyword>
<dbReference type="PANTHER" id="PTHR30625">
    <property type="entry name" value="PROTEIN TOLQ"/>
    <property type="match status" value="1"/>
</dbReference>
<accession>A0ABR9XS44</accession>
<dbReference type="Pfam" id="PF01618">
    <property type="entry name" value="MotA_ExbB"/>
    <property type="match status" value="1"/>
</dbReference>
<evidence type="ECO:0000259" key="11">
    <source>
        <dbReference type="Pfam" id="PF01618"/>
    </source>
</evidence>
<evidence type="ECO:0000256" key="10">
    <source>
        <dbReference type="SAM" id="Phobius"/>
    </source>
</evidence>
<comment type="caution">
    <text evidence="12">The sequence shown here is derived from an EMBL/GenBank/DDBJ whole genome shotgun (WGS) entry which is preliminary data.</text>
</comment>